<reference evidence="2" key="1">
    <citation type="journal article" date="2019" name="Int. J. Syst. Evol. Microbiol.">
        <title>The Global Catalogue of Microorganisms (GCM) 10K type strain sequencing project: providing services to taxonomists for standard genome sequencing and annotation.</title>
        <authorList>
            <consortium name="The Broad Institute Genomics Platform"/>
            <consortium name="The Broad Institute Genome Sequencing Center for Infectious Disease"/>
            <person name="Wu L."/>
            <person name="Ma J."/>
        </authorList>
    </citation>
    <scope>NUCLEOTIDE SEQUENCE [LARGE SCALE GENOMIC DNA]</scope>
    <source>
        <strain evidence="2">JCM 16601</strain>
    </source>
</reference>
<protein>
    <recommendedName>
        <fullName evidence="3">NACHT domain-containing protein</fullName>
    </recommendedName>
</protein>
<proteinExistence type="predicted"/>
<dbReference type="InterPro" id="IPR027417">
    <property type="entry name" value="P-loop_NTPase"/>
</dbReference>
<gene>
    <name evidence="1" type="ORF">GCM10022210_54670</name>
</gene>
<dbReference type="Gene3D" id="3.40.50.300">
    <property type="entry name" value="P-loop containing nucleotide triphosphate hydrolases"/>
    <property type="match status" value="1"/>
</dbReference>
<accession>A0ABP7R7Y6</accession>
<keyword evidence="2" id="KW-1185">Reference proteome</keyword>
<name>A0ABP7R7Y6_9SPHI</name>
<dbReference type="RefSeq" id="WP_259096756.1">
    <property type="nucleotide sequence ID" value="NZ_BAAAZC010000052.1"/>
</dbReference>
<comment type="caution">
    <text evidence="1">The sequence shown here is derived from an EMBL/GenBank/DDBJ whole genome shotgun (WGS) entry which is preliminary data.</text>
</comment>
<evidence type="ECO:0000313" key="1">
    <source>
        <dbReference type="EMBL" id="GAA3993677.1"/>
    </source>
</evidence>
<organism evidence="1 2">
    <name type="scientific">Mucilaginibacter dorajii</name>
    <dbReference type="NCBI Taxonomy" id="692994"/>
    <lineage>
        <taxon>Bacteria</taxon>
        <taxon>Pseudomonadati</taxon>
        <taxon>Bacteroidota</taxon>
        <taxon>Sphingobacteriia</taxon>
        <taxon>Sphingobacteriales</taxon>
        <taxon>Sphingobacteriaceae</taxon>
        <taxon>Mucilaginibacter</taxon>
    </lineage>
</organism>
<evidence type="ECO:0008006" key="3">
    <source>
        <dbReference type="Google" id="ProtNLM"/>
    </source>
</evidence>
<evidence type="ECO:0000313" key="2">
    <source>
        <dbReference type="Proteomes" id="UP001500742"/>
    </source>
</evidence>
<dbReference type="EMBL" id="BAAAZC010000052">
    <property type="protein sequence ID" value="GAA3993677.1"/>
    <property type="molecule type" value="Genomic_DNA"/>
</dbReference>
<sequence length="853" mass="99017">MTATSSHSFEFLKSCVLNVSNLKSVTPSDCKVISALIFNKTKFIVSETTLKRIYGFAYSKFNPSIFTIDVMAKYCGYNGWDDFCEKHDNKTTKSDSVNVNWDTLNNKALKITNFTLQALKNKSGIPYNQTIKRGFIDDHFNEFLRGNYTATVFTAPSGYGKTIALCHWIDEKLANNFNTQSNDIVLFFSSSALMSIFLSGRDLNDWLLTLLGYTPEEDVMSLLDVNNRKEGNFYLIIDGFDEHMFKNDQFELMLYQLMDVFSFYQSQNWFKLVLTMRSSNWMNNKHTLAYNQDKWYHGFTTDDQSGDNVPLLSIQEIKELSNKINPANQSNITTDIANDFTNPLYFQFYYKQHKENFTLSHIDHFSIYELISTFILNKVYLGHYATEKILLLNGLIENMDFENRVYDLNKLKVNDLLRLYGHAYNELLSIGFLKEVNTSVESQFNTSVQFGNTNFLEFTIAAKLLNDSNQRFDSKLTATISGLFKNNERKVAVLKWCIIHAIKSNQQECFELLSLTELTPHEKSELIIFLGSLLEKMSVTVTHSESLSGFFKQRCTDELFYYFFGLEFININYKRTLQTLLKFELSASKKIITYTALAVIAIQQFEFNQLESYINKLKSFPAEEMQQFIINPLNCIDAIYHFFKYGIIKRAFYSDLTHFIFNPPQSTSAYNNPANDLIYLIAGYSLIICQHPKKIQRFINVIKRLNHGDNRDTSVYNFFLDMLQAEACHKLGNLKELNRIYHPVSDLYDNDGNTFTSYMKSMVYSLKIKRALLSNDYTKLGSYWRFIIQICDEYGHRLSATFIAETLLKSADFEELEPQLYKQVYYDYTKILRQAGLSKETFLKPIEALVSKS</sequence>
<dbReference type="Proteomes" id="UP001500742">
    <property type="component" value="Unassembled WGS sequence"/>
</dbReference>